<reference evidence="4" key="1">
    <citation type="submission" date="2023-02" db="EMBL/GenBank/DDBJ databases">
        <title>Kitasatospora phosalacinea NBRC 14362.</title>
        <authorList>
            <person name="Ichikawa N."/>
            <person name="Sato H."/>
            <person name="Tonouchi N."/>
        </authorList>
    </citation>
    <scope>NUCLEOTIDE SEQUENCE</scope>
    <source>
        <strain evidence="4">NBRC 14362</strain>
    </source>
</reference>
<dbReference type="RefSeq" id="WP_033254138.1">
    <property type="nucleotide sequence ID" value="NZ_BSRX01000011.1"/>
</dbReference>
<dbReference type="GO" id="GO:0006633">
    <property type="term" value="P:fatty acid biosynthetic process"/>
    <property type="evidence" value="ECO:0007669"/>
    <property type="project" value="TreeGrafter"/>
</dbReference>
<accession>A0A9W6UP91</accession>
<proteinExistence type="predicted"/>
<dbReference type="InterPro" id="IPR016036">
    <property type="entry name" value="Malonyl_transacylase_ACP-bd"/>
</dbReference>
<evidence type="ECO:0000313" key="5">
    <source>
        <dbReference type="Proteomes" id="UP001165143"/>
    </source>
</evidence>
<dbReference type="PANTHER" id="PTHR43775">
    <property type="entry name" value="FATTY ACID SYNTHASE"/>
    <property type="match status" value="1"/>
</dbReference>
<protein>
    <recommendedName>
        <fullName evidence="3">Malonyl-CoA:ACP transacylase (MAT) domain-containing protein</fullName>
    </recommendedName>
</protein>
<dbReference type="AlphaFoldDB" id="A0A9W6UP91"/>
<sequence>MPETEAVPGPSAPAGPRPVALLLPGQGAQHAAMATGLYGWEPVFTEAMDTVFDALGAVGPQLRDDWLAERPRVPLDHVTRAQPLLFAVDHALARTVLAWGLEPVALLGHSVGELAAGVLAGVFDVRDAAAVLWDRAERLAVLPPGGMLAVAAGAAELAPFLREDVVVGAVNAPRQTMLAGSAGPLAAVAADLRAAGRTCREVRATTAFHSPAVGAAVNSEIYAGVRLGVPRTPLWSAYSAAPLTAELAVDPDFWARHPVDPVLFGPALDGLLGSGDFFLLETGPGQSLAGLARRHARVRRGASAVTALLPAAARGPEADREALLAAAGRLRAEGHPLPGLAAG</sequence>
<dbReference type="Proteomes" id="UP001165143">
    <property type="component" value="Unassembled WGS sequence"/>
</dbReference>
<dbReference type="SMART" id="SM00827">
    <property type="entry name" value="PKS_AT"/>
    <property type="match status" value="1"/>
</dbReference>
<organism evidence="4 5">
    <name type="scientific">Kitasatospora phosalacinea</name>
    <dbReference type="NCBI Taxonomy" id="2065"/>
    <lineage>
        <taxon>Bacteria</taxon>
        <taxon>Bacillati</taxon>
        <taxon>Actinomycetota</taxon>
        <taxon>Actinomycetes</taxon>
        <taxon>Kitasatosporales</taxon>
        <taxon>Streptomycetaceae</taxon>
        <taxon>Kitasatospora</taxon>
    </lineage>
</organism>
<dbReference type="InterPro" id="IPR001227">
    <property type="entry name" value="Ac_transferase_dom_sf"/>
</dbReference>
<gene>
    <name evidence="4" type="ORF">Kpho01_23560</name>
</gene>
<dbReference type="Gene3D" id="3.40.366.10">
    <property type="entry name" value="Malonyl-Coenzyme A Acyl Carrier Protein, domain 2"/>
    <property type="match status" value="1"/>
</dbReference>
<name>A0A9W6UP91_9ACTN</name>
<dbReference type="InterPro" id="IPR014043">
    <property type="entry name" value="Acyl_transferase_dom"/>
</dbReference>
<dbReference type="GO" id="GO:0004312">
    <property type="term" value="F:fatty acid synthase activity"/>
    <property type="evidence" value="ECO:0007669"/>
    <property type="project" value="TreeGrafter"/>
</dbReference>
<dbReference type="SUPFAM" id="SSF55048">
    <property type="entry name" value="Probable ACP-binding domain of malonyl-CoA ACP transacylase"/>
    <property type="match status" value="1"/>
</dbReference>
<keyword evidence="2" id="KW-0597">Phosphoprotein</keyword>
<evidence type="ECO:0000313" key="4">
    <source>
        <dbReference type="EMBL" id="GLW54345.1"/>
    </source>
</evidence>
<dbReference type="EMBL" id="BSRX01000011">
    <property type="protein sequence ID" value="GLW54345.1"/>
    <property type="molecule type" value="Genomic_DNA"/>
</dbReference>
<dbReference type="Gene3D" id="3.30.70.3290">
    <property type="match status" value="1"/>
</dbReference>
<dbReference type="Gene3D" id="3.30.70.250">
    <property type="entry name" value="Malonyl-CoA ACP transacylase, ACP-binding"/>
    <property type="match status" value="1"/>
</dbReference>
<comment type="caution">
    <text evidence="4">The sequence shown here is derived from an EMBL/GenBank/DDBJ whole genome shotgun (WGS) entry which is preliminary data.</text>
</comment>
<evidence type="ECO:0000256" key="1">
    <source>
        <dbReference type="ARBA" id="ARBA00022450"/>
    </source>
</evidence>
<dbReference type="SUPFAM" id="SSF52151">
    <property type="entry name" value="FabD/lysophospholipase-like"/>
    <property type="match status" value="1"/>
</dbReference>
<feature type="domain" description="Malonyl-CoA:ACP transacylase (MAT)" evidence="3">
    <location>
        <begin position="22"/>
        <end position="316"/>
    </location>
</feature>
<dbReference type="InterPro" id="IPR050091">
    <property type="entry name" value="PKS_NRPS_Biosynth_Enz"/>
</dbReference>
<dbReference type="InterPro" id="IPR016035">
    <property type="entry name" value="Acyl_Trfase/lysoPLipase"/>
</dbReference>
<evidence type="ECO:0000256" key="2">
    <source>
        <dbReference type="ARBA" id="ARBA00022553"/>
    </source>
</evidence>
<dbReference type="Pfam" id="PF00698">
    <property type="entry name" value="Acyl_transf_1"/>
    <property type="match status" value="1"/>
</dbReference>
<keyword evidence="1" id="KW-0596">Phosphopantetheine</keyword>
<evidence type="ECO:0000259" key="3">
    <source>
        <dbReference type="SMART" id="SM00827"/>
    </source>
</evidence>
<dbReference type="PANTHER" id="PTHR43775:SF37">
    <property type="entry name" value="SI:DKEY-61P9.11"/>
    <property type="match status" value="1"/>
</dbReference>